<evidence type="ECO:0000313" key="11">
    <source>
        <dbReference type="EMBL" id="KAA9205361.1"/>
    </source>
</evidence>
<protein>
    <submittedName>
        <fullName evidence="11">Acetyltransferase</fullName>
    </submittedName>
</protein>
<feature type="transmembrane region" description="Helical" evidence="9">
    <location>
        <begin position="81"/>
        <end position="99"/>
    </location>
</feature>
<organism evidence="11 12">
    <name type="scientific">Enterococcus durans</name>
    <dbReference type="NCBI Taxonomy" id="53345"/>
    <lineage>
        <taxon>Bacteria</taxon>
        <taxon>Bacillati</taxon>
        <taxon>Bacillota</taxon>
        <taxon>Bacilli</taxon>
        <taxon>Lactobacillales</taxon>
        <taxon>Enterococcaceae</taxon>
        <taxon>Enterococcus</taxon>
    </lineage>
</organism>
<evidence type="ECO:0000256" key="7">
    <source>
        <dbReference type="ARBA" id="ARBA00023315"/>
    </source>
</evidence>
<feature type="transmembrane region" description="Helical" evidence="9">
    <location>
        <begin position="238"/>
        <end position="258"/>
    </location>
</feature>
<feature type="transmembrane region" description="Helical" evidence="9">
    <location>
        <begin position="12"/>
        <end position="33"/>
    </location>
</feature>
<keyword evidence="6 9" id="KW-0472">Membrane</keyword>
<keyword evidence="5 9" id="KW-1133">Transmembrane helix</keyword>
<proteinExistence type="predicted"/>
<comment type="caution">
    <text evidence="11">The sequence shown here is derived from an EMBL/GenBank/DDBJ whole genome shotgun (WGS) entry which is preliminary data.</text>
</comment>
<feature type="domain" description="Acyltransferase 3" evidence="10">
    <location>
        <begin position="14"/>
        <end position="338"/>
    </location>
</feature>
<feature type="transmembrane region" description="Helical" evidence="9">
    <location>
        <begin position="264"/>
        <end position="285"/>
    </location>
</feature>
<evidence type="ECO:0000256" key="6">
    <source>
        <dbReference type="ARBA" id="ARBA00023136"/>
    </source>
</evidence>
<dbReference type="InterPro" id="IPR002656">
    <property type="entry name" value="Acyl_transf_3_dom"/>
</dbReference>
<keyword evidence="3 11" id="KW-0808">Transferase</keyword>
<dbReference type="PANTHER" id="PTHR23028:SF53">
    <property type="entry name" value="ACYL_TRANSF_3 DOMAIN-CONTAINING PROTEIN"/>
    <property type="match status" value="1"/>
</dbReference>
<feature type="transmembrane region" description="Helical" evidence="9">
    <location>
        <begin position="39"/>
        <end position="60"/>
    </location>
</feature>
<evidence type="ECO:0000313" key="12">
    <source>
        <dbReference type="Proteomes" id="UP000326078"/>
    </source>
</evidence>
<dbReference type="EMBL" id="VYUT01000010">
    <property type="protein sequence ID" value="KAA9205361.1"/>
    <property type="molecule type" value="Genomic_DNA"/>
</dbReference>
<dbReference type="RefSeq" id="WP_123863052.1">
    <property type="nucleotide sequence ID" value="NZ_RKNR01000011.1"/>
</dbReference>
<evidence type="ECO:0000256" key="3">
    <source>
        <dbReference type="ARBA" id="ARBA00022679"/>
    </source>
</evidence>
<keyword evidence="4 9" id="KW-0812">Transmembrane</keyword>
<sequence>MEKKKRLKKSRYITGFDGIRSLAVVGVILYHLLPTSMKGGYLGVPIFFVVSGYLITDLLRQEWEQNGKINIWQFYVRRMKRLYPGLAFLLITASAYITLFQRGLLNNLRGVVVSSLLYVNNWWQINNGLSYFDRFANESPFTHIWSLAVEAQNYLIWPVIFVLLMVFVRERKWIFYTVLGTSVLSAILMMILYTPGGDPTRVYYGTDTRLFSIWMGSALAFVWPSTRLKKNIPKQAKRILNLAGLISLLALILFFFFLDDHYSFVYYGGMFLVSIFCVILVAVTAHPGASLDRWLTNPVFTWIGKRSYGIYLYQFPVMIFYEAKVSDIADHVLIHTVIEISLILIISELSYRYIERPLARFDYSRTLQVVKGWFKTPIISKQKPWLIPATLVVIVALVGFVTAPKDSVTADQKQLQAKIAESKKLAEESQKDSEKNDGIVDQAILDKYELTVEQGKKAQKLQLTAFGDSVMLDAATDLKEVYPHVVVDGDVGRQLYASEPYIEELKKQNLLKDTVLIGLGTNGAFTEAQFDTIMSALGDRKVYWVNVRVPTKRWQNDVNAMLADMAKKYDNLTLIDWYDYSNGHSDWFYDDQVHPNPEGMKHYIHLVSEALLGKSKTDTKTTKDTTGGKSDTDVSISESTINEQQ</sequence>
<evidence type="ECO:0000256" key="4">
    <source>
        <dbReference type="ARBA" id="ARBA00022692"/>
    </source>
</evidence>
<evidence type="ECO:0000259" key="10">
    <source>
        <dbReference type="Pfam" id="PF01757"/>
    </source>
</evidence>
<dbReference type="GO" id="GO:0009103">
    <property type="term" value="P:lipopolysaccharide biosynthetic process"/>
    <property type="evidence" value="ECO:0007669"/>
    <property type="project" value="TreeGrafter"/>
</dbReference>
<reference evidence="11 12" key="1">
    <citation type="submission" date="2019-09" db="EMBL/GenBank/DDBJ databases">
        <title>Vancomyinc resistant enterococci isolated from farm animals in Switzerland.</title>
        <authorList>
            <person name="Stevens M.J.A."/>
            <person name="Stephan R."/>
            <person name="Morach M."/>
            <person name="Nuesch-Inderbinen M."/>
        </authorList>
    </citation>
    <scope>NUCLEOTIDE SEQUENCE [LARGE SCALE GENOMIC DNA]</scope>
    <source>
        <strain evidence="11 12">GH27</strain>
    </source>
</reference>
<dbReference type="AlphaFoldDB" id="A0A5N0YQS7"/>
<evidence type="ECO:0000256" key="9">
    <source>
        <dbReference type="SAM" id="Phobius"/>
    </source>
</evidence>
<feature type="compositionally biased region" description="Polar residues" evidence="8">
    <location>
        <begin position="634"/>
        <end position="645"/>
    </location>
</feature>
<dbReference type="PANTHER" id="PTHR23028">
    <property type="entry name" value="ACETYLTRANSFERASE"/>
    <property type="match status" value="1"/>
</dbReference>
<feature type="transmembrane region" description="Helical" evidence="9">
    <location>
        <begin position="385"/>
        <end position="403"/>
    </location>
</feature>
<keyword evidence="7" id="KW-0012">Acyltransferase</keyword>
<evidence type="ECO:0000256" key="5">
    <source>
        <dbReference type="ARBA" id="ARBA00022989"/>
    </source>
</evidence>
<dbReference type="InterPro" id="IPR036514">
    <property type="entry name" value="SGNH_hydro_sf"/>
</dbReference>
<feature type="transmembrane region" description="Helical" evidence="9">
    <location>
        <begin position="144"/>
        <end position="166"/>
    </location>
</feature>
<dbReference type="GO" id="GO:0016747">
    <property type="term" value="F:acyltransferase activity, transferring groups other than amino-acyl groups"/>
    <property type="evidence" value="ECO:0007669"/>
    <property type="project" value="InterPro"/>
</dbReference>
<dbReference type="Proteomes" id="UP000326078">
    <property type="component" value="Unassembled WGS sequence"/>
</dbReference>
<dbReference type="Gene3D" id="3.40.50.1110">
    <property type="entry name" value="SGNH hydrolase"/>
    <property type="match status" value="1"/>
</dbReference>
<keyword evidence="2" id="KW-1003">Cell membrane</keyword>
<dbReference type="SUPFAM" id="SSF52266">
    <property type="entry name" value="SGNH hydrolase"/>
    <property type="match status" value="1"/>
</dbReference>
<feature type="transmembrane region" description="Helical" evidence="9">
    <location>
        <begin position="173"/>
        <end position="196"/>
    </location>
</feature>
<gene>
    <name evidence="11" type="ORF">F6X95_08280</name>
</gene>
<evidence type="ECO:0000256" key="1">
    <source>
        <dbReference type="ARBA" id="ARBA00004651"/>
    </source>
</evidence>
<dbReference type="InterPro" id="IPR050879">
    <property type="entry name" value="Acyltransferase_3"/>
</dbReference>
<comment type="subcellular location">
    <subcellularLocation>
        <location evidence="1">Cell membrane</location>
        <topology evidence="1">Multi-pass membrane protein</topology>
    </subcellularLocation>
</comment>
<evidence type="ECO:0000256" key="2">
    <source>
        <dbReference type="ARBA" id="ARBA00022475"/>
    </source>
</evidence>
<feature type="region of interest" description="Disordered" evidence="8">
    <location>
        <begin position="617"/>
        <end position="645"/>
    </location>
</feature>
<name>A0A5N0YQS7_9ENTE</name>
<dbReference type="Pfam" id="PF01757">
    <property type="entry name" value="Acyl_transf_3"/>
    <property type="match status" value="1"/>
</dbReference>
<feature type="transmembrane region" description="Helical" evidence="9">
    <location>
        <begin position="208"/>
        <end position="226"/>
    </location>
</feature>
<dbReference type="GO" id="GO:0005886">
    <property type="term" value="C:plasma membrane"/>
    <property type="evidence" value="ECO:0007669"/>
    <property type="project" value="UniProtKB-SubCell"/>
</dbReference>
<accession>A0A5N0YQS7</accession>
<evidence type="ECO:0000256" key="8">
    <source>
        <dbReference type="SAM" id="MobiDB-lite"/>
    </source>
</evidence>
<dbReference type="CDD" id="cd01840">
    <property type="entry name" value="SGNH_hydrolase_yrhL_like"/>
    <property type="match status" value="1"/>
</dbReference>